<dbReference type="GeneID" id="28855874"/>
<feature type="compositionally biased region" description="Pro residues" evidence="1">
    <location>
        <begin position="172"/>
        <end position="194"/>
    </location>
</feature>
<organism evidence="3 4">
    <name type="scientific">Pochonia chlamydosporia 170</name>
    <dbReference type="NCBI Taxonomy" id="1380566"/>
    <lineage>
        <taxon>Eukaryota</taxon>
        <taxon>Fungi</taxon>
        <taxon>Dikarya</taxon>
        <taxon>Ascomycota</taxon>
        <taxon>Pezizomycotina</taxon>
        <taxon>Sordariomycetes</taxon>
        <taxon>Hypocreomycetidae</taxon>
        <taxon>Hypocreales</taxon>
        <taxon>Clavicipitaceae</taxon>
        <taxon>Pochonia</taxon>
    </lineage>
</organism>
<dbReference type="EMBL" id="LSBJ02000008">
    <property type="protein sequence ID" value="OAQ60674.1"/>
    <property type="molecule type" value="Genomic_DNA"/>
</dbReference>
<evidence type="ECO:0000313" key="4">
    <source>
        <dbReference type="Proteomes" id="UP000078397"/>
    </source>
</evidence>
<gene>
    <name evidence="3" type="ORF">VFPPC_14110</name>
</gene>
<dbReference type="AlphaFoldDB" id="A0A179F5G9"/>
<dbReference type="Proteomes" id="UP000078397">
    <property type="component" value="Unassembled WGS sequence"/>
</dbReference>
<keyword evidence="2" id="KW-0732">Signal</keyword>
<feature type="compositionally biased region" description="Basic and acidic residues" evidence="1">
    <location>
        <begin position="96"/>
        <end position="114"/>
    </location>
</feature>
<dbReference type="RefSeq" id="XP_018138552.1">
    <property type="nucleotide sequence ID" value="XM_018291880.1"/>
</dbReference>
<evidence type="ECO:0000256" key="1">
    <source>
        <dbReference type="SAM" id="MobiDB-lite"/>
    </source>
</evidence>
<feature type="compositionally biased region" description="Basic and acidic residues" evidence="1">
    <location>
        <begin position="122"/>
        <end position="148"/>
    </location>
</feature>
<keyword evidence="4" id="KW-1185">Reference proteome</keyword>
<feature type="signal peptide" evidence="2">
    <location>
        <begin position="1"/>
        <end position="18"/>
    </location>
</feature>
<comment type="caution">
    <text evidence="3">The sequence shown here is derived from an EMBL/GenBank/DDBJ whole genome shotgun (WGS) entry which is preliminary data.</text>
</comment>
<dbReference type="OrthoDB" id="4868355at2759"/>
<evidence type="ECO:0000313" key="3">
    <source>
        <dbReference type="EMBL" id="OAQ60674.1"/>
    </source>
</evidence>
<sequence length="194" mass="20792">MVRINNFALLALSASALAATTHNARRSIDSISESDLIDRAVPLMGLDRRQQNNQQDSPEVQKLKEDRKAISVELAQAQTERQDAEKAMEAAIPQDLKTKEDQARQALKDARKAANDAIPADLKQKEEAAFQKVKSIREGLPEDKKKALQENGKALRAARKGQKSAAPAPAASVPPAPAAPAASPAPPPPPAAKF</sequence>
<protein>
    <submittedName>
        <fullName evidence="3">Uncharacterized protein</fullName>
    </submittedName>
</protein>
<feature type="region of interest" description="Disordered" evidence="1">
    <location>
        <begin position="79"/>
        <end position="194"/>
    </location>
</feature>
<dbReference type="KEGG" id="pchm:VFPPC_14110"/>
<reference evidence="3 4" key="1">
    <citation type="journal article" date="2016" name="PLoS Pathog.">
        <title>Biosynthesis of antibiotic leucinostatins in bio-control fungus Purpureocillium lilacinum and their inhibition on phytophthora revealed by genome mining.</title>
        <authorList>
            <person name="Wang G."/>
            <person name="Liu Z."/>
            <person name="Lin R."/>
            <person name="Li E."/>
            <person name="Mao Z."/>
            <person name="Ling J."/>
            <person name="Yang Y."/>
            <person name="Yin W.B."/>
            <person name="Xie B."/>
        </authorList>
    </citation>
    <scope>NUCLEOTIDE SEQUENCE [LARGE SCALE GENOMIC DNA]</scope>
    <source>
        <strain evidence="3">170</strain>
    </source>
</reference>
<feature type="chain" id="PRO_5008101267" evidence="2">
    <location>
        <begin position="19"/>
        <end position="194"/>
    </location>
</feature>
<accession>A0A179F5G9</accession>
<proteinExistence type="predicted"/>
<evidence type="ECO:0000256" key="2">
    <source>
        <dbReference type="SAM" id="SignalP"/>
    </source>
</evidence>
<name>A0A179F5G9_METCM</name>